<dbReference type="AlphaFoldDB" id="A0A7J4Y3T3"/>
<dbReference type="Pfam" id="PF21231">
    <property type="entry name" value="GH141_M"/>
    <property type="match status" value="1"/>
</dbReference>
<sequence>MKKLFLTAICILCSHWLLADEIWISPKGSDFNDGTRQSPKATLTSALRQAREWRRTEDNRIQGGITIYMEGGTYAFHEPVFIRPEDSGTKESPTVIRSVGDEKVILSGGISINGWKKQGKVWVADVPAFNGRPLDFRQLWVNGKKAVRARDVEDFEKMNRICSVDEKNEILYVPAVSIRRLIDNKGNLKAKYAEMVLHQMWCVANLRIRSVEVQGDSAAIRFHQPESRIQFEHPWPRPMVTTNGHNSAFYLTNARELQDVPGEWYHDIDARKVYYYPREGEKMQEAEVIVPAVETLVRVEGTLDRPVCHIRFEKITFSYTTWMRPSEKGHVPLQAGMYLTDGYRIDPKMQRNYLNHPLDNQGWLGRPAAAVRVVAARQIDFERCRFEHLGSTGLDYEEAVQGGVVRGCLFRDIAGNGLLVGSFSPAAHETHLPYDPADRREVCTQQQINNCYFTEIGNEDWGCLAIAAGYVGDVNIEHNEISEVPYSGISLGWGWTQTVNCMRNNRVHANLIHHYAKHMYDVAGIYTLGSQPKSYVTENCVHSIYKPGYVHDPNHWFYLYTDEGSSFITVRDNWTEGEKYLQNANGPGNVWENNGPKVDRVIRERAGLEAGYKDLLNIQ</sequence>
<dbReference type="PANTHER" id="PTHR36453">
    <property type="entry name" value="SECRETED PROTEIN-RELATED"/>
    <property type="match status" value="1"/>
</dbReference>
<dbReference type="SMART" id="SM00710">
    <property type="entry name" value="PbH1"/>
    <property type="match status" value="6"/>
</dbReference>
<evidence type="ECO:0000259" key="2">
    <source>
        <dbReference type="Pfam" id="PF21231"/>
    </source>
</evidence>
<organism evidence="3 4">
    <name type="scientific">Bacteroides ovatus</name>
    <dbReference type="NCBI Taxonomy" id="28116"/>
    <lineage>
        <taxon>Bacteria</taxon>
        <taxon>Pseudomonadati</taxon>
        <taxon>Bacteroidota</taxon>
        <taxon>Bacteroidia</taxon>
        <taxon>Bacteroidales</taxon>
        <taxon>Bacteroidaceae</taxon>
        <taxon>Bacteroides</taxon>
    </lineage>
</organism>
<accession>A0A7J4Y3T3</accession>
<comment type="caution">
    <text evidence="3">The sequence shown here is derived from an EMBL/GenBank/DDBJ whole genome shotgun (WGS) entry which is preliminary data.</text>
</comment>
<dbReference type="InterPro" id="IPR006626">
    <property type="entry name" value="PbH1"/>
</dbReference>
<keyword evidence="1" id="KW-0732">Signal</keyword>
<reference evidence="3 4" key="1">
    <citation type="journal article" date="2019" name="Nat. Med.">
        <title>A library of human gut bacterial isolates paired with longitudinal multiomics data enables mechanistic microbiome research.</title>
        <authorList>
            <person name="Poyet M."/>
            <person name="Groussin M."/>
            <person name="Gibbons S.M."/>
            <person name="Avila-Pacheco J."/>
            <person name="Jiang X."/>
            <person name="Kearney S.M."/>
            <person name="Perrotta A.R."/>
            <person name="Berdy B."/>
            <person name="Zhao S."/>
            <person name="Lieberman T.D."/>
            <person name="Swanson P.K."/>
            <person name="Smith M."/>
            <person name="Roesemann S."/>
            <person name="Alexander J.E."/>
            <person name="Rich S.A."/>
            <person name="Livny J."/>
            <person name="Vlamakis H."/>
            <person name="Clish C."/>
            <person name="Bullock K."/>
            <person name="Deik A."/>
            <person name="Scott J."/>
            <person name="Pierce K.A."/>
            <person name="Xavier R.J."/>
            <person name="Alm E.J."/>
        </authorList>
    </citation>
    <scope>NUCLEOTIDE SEQUENCE [LARGE SCALE GENOMIC DNA]</scope>
    <source>
        <strain evidence="3 4">BIOML-A15</strain>
    </source>
</reference>
<dbReference type="Gene3D" id="2.160.20.10">
    <property type="entry name" value="Single-stranded right-handed beta-helix, Pectin lyase-like"/>
    <property type="match status" value="2"/>
</dbReference>
<evidence type="ECO:0000256" key="1">
    <source>
        <dbReference type="SAM" id="SignalP"/>
    </source>
</evidence>
<evidence type="ECO:0000313" key="3">
    <source>
        <dbReference type="EMBL" id="KAA4630374.1"/>
    </source>
</evidence>
<name>A0A7J4Y3T3_BACOV</name>
<dbReference type="InterPro" id="IPR012334">
    <property type="entry name" value="Pectin_lyas_fold"/>
</dbReference>
<protein>
    <submittedName>
        <fullName evidence="3">Right-handed parallel beta-helix repeat-containing protein</fullName>
    </submittedName>
</protein>
<dbReference type="InterPro" id="IPR011050">
    <property type="entry name" value="Pectin_lyase_fold/virulence"/>
</dbReference>
<dbReference type="Proteomes" id="UP000424805">
    <property type="component" value="Unassembled WGS sequence"/>
</dbReference>
<evidence type="ECO:0000313" key="4">
    <source>
        <dbReference type="Proteomes" id="UP000424805"/>
    </source>
</evidence>
<gene>
    <name evidence="3" type="ORF">F3B90_00990</name>
</gene>
<feature type="chain" id="PRO_5029709795" evidence="1">
    <location>
        <begin position="20"/>
        <end position="619"/>
    </location>
</feature>
<dbReference type="PANTHER" id="PTHR36453:SF1">
    <property type="entry name" value="RIGHT HANDED BETA HELIX DOMAIN-CONTAINING PROTEIN"/>
    <property type="match status" value="1"/>
</dbReference>
<dbReference type="EMBL" id="VWFP01000001">
    <property type="protein sequence ID" value="KAA4630374.1"/>
    <property type="molecule type" value="Genomic_DNA"/>
</dbReference>
<dbReference type="SUPFAM" id="SSF51126">
    <property type="entry name" value="Pectin lyase-like"/>
    <property type="match status" value="1"/>
</dbReference>
<proteinExistence type="predicted"/>
<feature type="signal peptide" evidence="1">
    <location>
        <begin position="1"/>
        <end position="19"/>
    </location>
</feature>
<feature type="domain" description="GH141-like insertion" evidence="2">
    <location>
        <begin position="119"/>
        <end position="278"/>
    </location>
</feature>
<dbReference type="InterPro" id="IPR048482">
    <property type="entry name" value="GH141_ins"/>
</dbReference>